<reference evidence="4 5" key="1">
    <citation type="submission" date="2024-02" db="EMBL/GenBank/DDBJ databases">
        <title>A draft genome for the cacao thread blight pathogen Marasmius crinis-equi.</title>
        <authorList>
            <person name="Cohen S.P."/>
            <person name="Baruah I.K."/>
            <person name="Amoako-Attah I."/>
            <person name="Bukari Y."/>
            <person name="Meinhardt L.W."/>
            <person name="Bailey B.A."/>
        </authorList>
    </citation>
    <scope>NUCLEOTIDE SEQUENCE [LARGE SCALE GENOMIC DNA]</scope>
    <source>
        <strain evidence="4 5">GH-76</strain>
    </source>
</reference>
<proteinExistence type="predicted"/>
<evidence type="ECO:0000313" key="4">
    <source>
        <dbReference type="EMBL" id="KAL0568838.1"/>
    </source>
</evidence>
<dbReference type="SUPFAM" id="SSF54768">
    <property type="entry name" value="dsRNA-binding domain-like"/>
    <property type="match status" value="1"/>
</dbReference>
<evidence type="ECO:0000256" key="1">
    <source>
        <dbReference type="PROSITE-ProRule" id="PRU00266"/>
    </source>
</evidence>
<name>A0ABR3F1B8_9AGAR</name>
<evidence type="ECO:0000259" key="3">
    <source>
        <dbReference type="PROSITE" id="PS50137"/>
    </source>
</evidence>
<feature type="region of interest" description="Disordered" evidence="2">
    <location>
        <begin position="1"/>
        <end position="141"/>
    </location>
</feature>
<feature type="domain" description="DRBM" evidence="3">
    <location>
        <begin position="168"/>
        <end position="235"/>
    </location>
</feature>
<accession>A0ABR3F1B8</accession>
<dbReference type="PROSITE" id="PS50137">
    <property type="entry name" value="DS_RBD"/>
    <property type="match status" value="1"/>
</dbReference>
<organism evidence="4 5">
    <name type="scientific">Marasmius crinis-equi</name>
    <dbReference type="NCBI Taxonomy" id="585013"/>
    <lineage>
        <taxon>Eukaryota</taxon>
        <taxon>Fungi</taxon>
        <taxon>Dikarya</taxon>
        <taxon>Basidiomycota</taxon>
        <taxon>Agaricomycotina</taxon>
        <taxon>Agaricomycetes</taxon>
        <taxon>Agaricomycetidae</taxon>
        <taxon>Agaricales</taxon>
        <taxon>Marasmiineae</taxon>
        <taxon>Marasmiaceae</taxon>
        <taxon>Marasmius</taxon>
    </lineage>
</organism>
<evidence type="ECO:0000256" key="2">
    <source>
        <dbReference type="SAM" id="MobiDB-lite"/>
    </source>
</evidence>
<dbReference type="Proteomes" id="UP001465976">
    <property type="component" value="Unassembled WGS sequence"/>
</dbReference>
<protein>
    <recommendedName>
        <fullName evidence="3">DRBM domain-containing protein</fullName>
    </recommendedName>
</protein>
<feature type="compositionally biased region" description="Basic and acidic residues" evidence="2">
    <location>
        <begin position="85"/>
        <end position="94"/>
    </location>
</feature>
<comment type="caution">
    <text evidence="4">The sequence shown here is derived from an EMBL/GenBank/DDBJ whole genome shotgun (WGS) entry which is preliminary data.</text>
</comment>
<gene>
    <name evidence="4" type="ORF">V5O48_013141</name>
</gene>
<keyword evidence="5" id="KW-1185">Reference proteome</keyword>
<sequence length="237" mass="24924">MLNDYAQGVGLTTRYVDSSTSLDYVEEGHPDSSRRNGSVQDLEGLPTHSHVAEEAHAVTPHQLARAASPATDSSNDPESDSSDFEASKDLDSSTRGDSIPGPVGSSTQSQVAEEVHTGPPLVASTTSPHAGEEVDESMSQASNNIPAPEVAVDQFINDGVQSSTETIRYRDALNNYAQGAGLTVQYVDSERGSPMAGHWSSTVYLSGTAYGNGLGDANHVAREQAALAALTHLNQQQ</sequence>
<dbReference type="Gene3D" id="3.30.160.20">
    <property type="match status" value="1"/>
</dbReference>
<evidence type="ECO:0000313" key="5">
    <source>
        <dbReference type="Proteomes" id="UP001465976"/>
    </source>
</evidence>
<dbReference type="InterPro" id="IPR014720">
    <property type="entry name" value="dsRBD_dom"/>
</dbReference>
<keyword evidence="1" id="KW-0694">RNA-binding</keyword>
<dbReference type="EMBL" id="JBAHYK010001248">
    <property type="protein sequence ID" value="KAL0568838.1"/>
    <property type="molecule type" value="Genomic_DNA"/>
</dbReference>